<dbReference type="PANTHER" id="PTHR30419">
    <property type="entry name" value="HTH-TYPE TRANSCRIPTIONAL REGULATOR YBHD"/>
    <property type="match status" value="1"/>
</dbReference>
<name>A0A1Q9C218_SYMMI</name>
<evidence type="ECO:0000259" key="1">
    <source>
        <dbReference type="Pfam" id="PF03466"/>
    </source>
</evidence>
<dbReference type="PANTHER" id="PTHR30419:SF8">
    <property type="entry name" value="NITROGEN ASSIMILATION TRANSCRIPTIONAL ACTIVATOR-RELATED"/>
    <property type="match status" value="1"/>
</dbReference>
<sequence length="202" mass="22137">MFLDLVDINNGGLERTKIAASMAVLNGECDFGVTLINPNKDTSKLEIELLWREPLYLVAAIESDLVQDVAGLQELSSLPLVTPPRGQIARELIDEALRTVGLFRTNSVMAFGHPEPILKAIRADVGVGFVFESALPLDMNQYGLRFVKTPEISLSMPLYLVYNSQAVFTEAQIQLMERIRAAFARNSSAALQNPVEATSPSS</sequence>
<dbReference type="EMBL" id="LSRX01001877">
    <property type="protein sequence ID" value="OLP76959.1"/>
    <property type="molecule type" value="Genomic_DNA"/>
</dbReference>
<proteinExistence type="predicted"/>
<gene>
    <name evidence="2" type="primary">yfeR</name>
    <name evidence="2" type="ORF">AK812_SmicGene43038</name>
</gene>
<feature type="domain" description="LysR substrate-binding" evidence="1">
    <location>
        <begin position="23"/>
        <end position="183"/>
    </location>
</feature>
<dbReference type="Pfam" id="PF03466">
    <property type="entry name" value="LysR_substrate"/>
    <property type="match status" value="1"/>
</dbReference>
<organism evidence="2 3">
    <name type="scientific">Symbiodinium microadriaticum</name>
    <name type="common">Dinoflagellate</name>
    <name type="synonym">Zooxanthella microadriatica</name>
    <dbReference type="NCBI Taxonomy" id="2951"/>
    <lineage>
        <taxon>Eukaryota</taxon>
        <taxon>Sar</taxon>
        <taxon>Alveolata</taxon>
        <taxon>Dinophyceae</taxon>
        <taxon>Suessiales</taxon>
        <taxon>Symbiodiniaceae</taxon>
        <taxon>Symbiodinium</taxon>
    </lineage>
</organism>
<protein>
    <submittedName>
        <fullName evidence="2">Putative HTH-type transcriptional regulator YfeR</fullName>
    </submittedName>
</protein>
<dbReference type="InterPro" id="IPR050950">
    <property type="entry name" value="HTH-type_LysR_regulators"/>
</dbReference>
<reference evidence="2 3" key="1">
    <citation type="submission" date="2016-02" db="EMBL/GenBank/DDBJ databases">
        <title>Genome analysis of coral dinoflagellate symbionts highlights evolutionary adaptations to a symbiotic lifestyle.</title>
        <authorList>
            <person name="Aranda M."/>
            <person name="Li Y."/>
            <person name="Liew Y.J."/>
            <person name="Baumgarten S."/>
            <person name="Simakov O."/>
            <person name="Wilson M."/>
            <person name="Piel J."/>
            <person name="Ashoor H."/>
            <person name="Bougouffa S."/>
            <person name="Bajic V.B."/>
            <person name="Ryu T."/>
            <person name="Ravasi T."/>
            <person name="Bayer T."/>
            <person name="Micklem G."/>
            <person name="Kim H."/>
            <person name="Bhak J."/>
            <person name="Lajeunesse T.C."/>
            <person name="Voolstra C.R."/>
        </authorList>
    </citation>
    <scope>NUCLEOTIDE SEQUENCE [LARGE SCALE GENOMIC DNA]</scope>
    <source>
        <strain evidence="2 3">CCMP2467</strain>
    </source>
</reference>
<dbReference type="GO" id="GO:0005829">
    <property type="term" value="C:cytosol"/>
    <property type="evidence" value="ECO:0007669"/>
    <property type="project" value="TreeGrafter"/>
</dbReference>
<dbReference type="InterPro" id="IPR005119">
    <property type="entry name" value="LysR_subst-bd"/>
</dbReference>
<comment type="caution">
    <text evidence="2">The sequence shown here is derived from an EMBL/GenBank/DDBJ whole genome shotgun (WGS) entry which is preliminary data.</text>
</comment>
<dbReference type="Proteomes" id="UP000186817">
    <property type="component" value="Unassembled WGS sequence"/>
</dbReference>
<evidence type="ECO:0000313" key="3">
    <source>
        <dbReference type="Proteomes" id="UP000186817"/>
    </source>
</evidence>
<dbReference type="AlphaFoldDB" id="A0A1Q9C218"/>
<dbReference type="SUPFAM" id="SSF53850">
    <property type="entry name" value="Periplasmic binding protein-like II"/>
    <property type="match status" value="1"/>
</dbReference>
<keyword evidence="3" id="KW-1185">Reference proteome</keyword>
<dbReference type="CDD" id="cd05466">
    <property type="entry name" value="PBP2_LTTR_substrate"/>
    <property type="match status" value="1"/>
</dbReference>
<accession>A0A1Q9C218</accession>
<dbReference type="GO" id="GO:0006355">
    <property type="term" value="P:regulation of DNA-templated transcription"/>
    <property type="evidence" value="ECO:0007669"/>
    <property type="project" value="TreeGrafter"/>
</dbReference>
<evidence type="ECO:0000313" key="2">
    <source>
        <dbReference type="EMBL" id="OLP76959.1"/>
    </source>
</evidence>
<dbReference type="Gene3D" id="3.40.190.290">
    <property type="match status" value="1"/>
</dbReference>